<keyword evidence="3" id="KW-1185">Reference proteome</keyword>
<dbReference type="Proteomes" id="UP000002668">
    <property type="component" value="Genome"/>
</dbReference>
<gene>
    <name evidence="2" type="ORF">LEMA_P014140.1</name>
</gene>
<dbReference type="HOGENOM" id="CLU_1896612_0_0_1"/>
<proteinExistence type="predicted"/>
<dbReference type="AlphaFoldDB" id="E5A9E3"/>
<organism evidence="3">
    <name type="scientific">Leptosphaeria maculans (strain JN3 / isolate v23.1.3 / race Av1-4-5-6-7-8)</name>
    <name type="common">Blackleg fungus</name>
    <name type="synonym">Phoma lingam</name>
    <dbReference type="NCBI Taxonomy" id="985895"/>
    <lineage>
        <taxon>Eukaryota</taxon>
        <taxon>Fungi</taxon>
        <taxon>Dikarya</taxon>
        <taxon>Ascomycota</taxon>
        <taxon>Pezizomycotina</taxon>
        <taxon>Dothideomycetes</taxon>
        <taxon>Pleosporomycetidae</taxon>
        <taxon>Pleosporales</taxon>
        <taxon>Pleosporineae</taxon>
        <taxon>Leptosphaeriaceae</taxon>
        <taxon>Plenodomus</taxon>
        <taxon>Plenodomus lingam/Leptosphaeria maculans species complex</taxon>
    </lineage>
</organism>
<reference evidence="3" key="1">
    <citation type="journal article" date="2011" name="Nat. Commun.">
        <title>Effector diversification within compartments of the Leptosphaeria maculans genome affected by Repeat-Induced Point mutations.</title>
        <authorList>
            <person name="Rouxel T."/>
            <person name="Grandaubert J."/>
            <person name="Hane J.K."/>
            <person name="Hoede C."/>
            <person name="van de Wouw A.P."/>
            <person name="Couloux A."/>
            <person name="Dominguez V."/>
            <person name="Anthouard V."/>
            <person name="Bally P."/>
            <person name="Bourras S."/>
            <person name="Cozijnsen A.J."/>
            <person name="Ciuffetti L.M."/>
            <person name="Degrave A."/>
            <person name="Dilmaghani A."/>
            <person name="Duret L."/>
            <person name="Fudal I."/>
            <person name="Goodwin S.B."/>
            <person name="Gout L."/>
            <person name="Glaser N."/>
            <person name="Linglin J."/>
            <person name="Kema G.H.J."/>
            <person name="Lapalu N."/>
            <person name="Lawrence C.B."/>
            <person name="May K."/>
            <person name="Meyer M."/>
            <person name="Ollivier B."/>
            <person name="Poulain J."/>
            <person name="Schoch C.L."/>
            <person name="Simon A."/>
            <person name="Spatafora J.W."/>
            <person name="Stachowiak A."/>
            <person name="Turgeon B.G."/>
            <person name="Tyler B.M."/>
            <person name="Vincent D."/>
            <person name="Weissenbach J."/>
            <person name="Amselem J."/>
            <person name="Quesneville H."/>
            <person name="Oliver R.P."/>
            <person name="Wincker P."/>
            <person name="Balesdent M.-H."/>
            <person name="Howlett B.J."/>
        </authorList>
    </citation>
    <scope>NUCLEOTIDE SEQUENCE [LARGE SCALE GENOMIC DNA]</scope>
    <source>
        <strain evidence="3">JN3 / isolate v23.1.3 / race Av1-4-5-6-7-8</strain>
    </source>
</reference>
<sequence>MAASSAALFHLELMFTCVIGAGMAHTHAVQGLFHIFLTDTSRGFHGRYIGVCMSELRQDTSFASLLNSLTMLRDTVCPTEPERVTLKVCNEQHGLVEQTSLYFVRITFNQKSDRKFRGRQKARGDMNQHRRQQG</sequence>
<evidence type="ECO:0000313" key="3">
    <source>
        <dbReference type="Proteomes" id="UP000002668"/>
    </source>
</evidence>
<evidence type="ECO:0000256" key="1">
    <source>
        <dbReference type="SAM" id="MobiDB-lite"/>
    </source>
</evidence>
<accession>E5A9E3</accession>
<evidence type="ECO:0000313" key="2">
    <source>
        <dbReference type="EMBL" id="CBY00284.1"/>
    </source>
</evidence>
<name>E5A9E3_LEPMJ</name>
<dbReference type="InParanoid" id="E5A9E3"/>
<dbReference type="EMBL" id="FP929138">
    <property type="protein sequence ID" value="CBY00284.1"/>
    <property type="molecule type" value="Genomic_DNA"/>
</dbReference>
<dbReference type="VEuPathDB" id="FungiDB:LEMA_P014140.1"/>
<protein>
    <submittedName>
        <fullName evidence="2">Predicted protein</fullName>
    </submittedName>
</protein>
<feature type="region of interest" description="Disordered" evidence="1">
    <location>
        <begin position="114"/>
        <end position="134"/>
    </location>
</feature>